<dbReference type="Proteomes" id="UP000838756">
    <property type="component" value="Unassembled WGS sequence"/>
</dbReference>
<evidence type="ECO:0000313" key="2">
    <source>
        <dbReference type="EMBL" id="CAH2243356.1"/>
    </source>
</evidence>
<reference evidence="2" key="1">
    <citation type="submission" date="2022-03" db="EMBL/GenBank/DDBJ databases">
        <authorList>
            <person name="Lindestad O."/>
        </authorList>
    </citation>
    <scope>NUCLEOTIDE SEQUENCE</scope>
</reference>
<keyword evidence="3" id="KW-1185">Reference proteome</keyword>
<comment type="caution">
    <text evidence="2">The sequence shown here is derived from an EMBL/GenBank/DDBJ whole genome shotgun (WGS) entry which is preliminary data.</text>
</comment>
<sequence>MIRLNSIIAVARFVVYGNCRVCGECLICLELMTLARGDALPLDWQRSQFHLDCQTSTGGCSKTEFRTDCGAFSAQSNAPWPRPSSPPPPFLQPNLRHILMK</sequence>
<dbReference type="EMBL" id="CAKXAJ010025742">
    <property type="protein sequence ID" value="CAH2243356.1"/>
    <property type="molecule type" value="Genomic_DNA"/>
</dbReference>
<evidence type="ECO:0000313" key="3">
    <source>
        <dbReference type="Proteomes" id="UP000838756"/>
    </source>
</evidence>
<protein>
    <submittedName>
        <fullName evidence="2">Jg21397 protein</fullName>
    </submittedName>
</protein>
<proteinExistence type="predicted"/>
<evidence type="ECO:0000256" key="1">
    <source>
        <dbReference type="SAM" id="MobiDB-lite"/>
    </source>
</evidence>
<dbReference type="AlphaFoldDB" id="A0A8S4S0L8"/>
<name>A0A8S4S0L8_9NEOP</name>
<gene>
    <name evidence="2" type="primary">jg21397</name>
    <name evidence="2" type="ORF">PAEG_LOCUS19505</name>
</gene>
<accession>A0A8S4S0L8</accession>
<organism evidence="2 3">
    <name type="scientific">Pararge aegeria aegeria</name>
    <dbReference type="NCBI Taxonomy" id="348720"/>
    <lineage>
        <taxon>Eukaryota</taxon>
        <taxon>Metazoa</taxon>
        <taxon>Ecdysozoa</taxon>
        <taxon>Arthropoda</taxon>
        <taxon>Hexapoda</taxon>
        <taxon>Insecta</taxon>
        <taxon>Pterygota</taxon>
        <taxon>Neoptera</taxon>
        <taxon>Endopterygota</taxon>
        <taxon>Lepidoptera</taxon>
        <taxon>Glossata</taxon>
        <taxon>Ditrysia</taxon>
        <taxon>Papilionoidea</taxon>
        <taxon>Nymphalidae</taxon>
        <taxon>Satyrinae</taxon>
        <taxon>Satyrini</taxon>
        <taxon>Parargina</taxon>
        <taxon>Pararge</taxon>
    </lineage>
</organism>
<feature type="compositionally biased region" description="Pro residues" evidence="1">
    <location>
        <begin position="80"/>
        <end position="91"/>
    </location>
</feature>
<feature type="region of interest" description="Disordered" evidence="1">
    <location>
        <begin position="74"/>
        <end position="93"/>
    </location>
</feature>